<evidence type="ECO:0000256" key="1">
    <source>
        <dbReference type="ARBA" id="ARBA00007462"/>
    </source>
</evidence>
<dbReference type="EMBL" id="ML996187">
    <property type="protein sequence ID" value="KAF2731866.1"/>
    <property type="molecule type" value="Genomic_DNA"/>
</dbReference>
<feature type="compositionally biased region" description="Basic residues" evidence="2">
    <location>
        <begin position="19"/>
        <end position="32"/>
    </location>
</feature>
<dbReference type="InterPro" id="IPR012459">
    <property type="entry name" value="Rrp15"/>
</dbReference>
<evidence type="ECO:0000256" key="2">
    <source>
        <dbReference type="SAM" id="MobiDB-lite"/>
    </source>
</evidence>
<comment type="caution">
    <text evidence="3">The sequence shown here is derived from an EMBL/GenBank/DDBJ whole genome shotgun (WGS) entry which is preliminary data.</text>
</comment>
<proteinExistence type="inferred from homology"/>
<gene>
    <name evidence="3" type="ORF">EJ04DRAFT_514252</name>
</gene>
<feature type="compositionally biased region" description="Basic residues" evidence="2">
    <location>
        <begin position="72"/>
        <end position="90"/>
    </location>
</feature>
<feature type="region of interest" description="Disordered" evidence="2">
    <location>
        <begin position="1"/>
        <end position="186"/>
    </location>
</feature>
<comment type="similarity">
    <text evidence="1">Belongs to the RRP15 family.</text>
</comment>
<dbReference type="GO" id="GO:0000470">
    <property type="term" value="P:maturation of LSU-rRNA"/>
    <property type="evidence" value="ECO:0007669"/>
    <property type="project" value="TreeGrafter"/>
</dbReference>
<protein>
    <submittedName>
        <fullName evidence="3">Rrp15p-domain-containing protein</fullName>
    </submittedName>
</protein>
<dbReference type="AlphaFoldDB" id="A0A9P4V073"/>
<dbReference type="PANTHER" id="PTHR13245">
    <property type="entry name" value="RRP15-LIKE PROTEIN"/>
    <property type="match status" value="1"/>
</dbReference>
<dbReference type="Pfam" id="PF07890">
    <property type="entry name" value="Rrp15p"/>
    <property type="match status" value="1"/>
</dbReference>
<dbReference type="Proteomes" id="UP000799444">
    <property type="component" value="Unassembled WGS sequence"/>
</dbReference>
<name>A0A9P4V073_9PLEO</name>
<feature type="compositionally biased region" description="Acidic residues" evidence="2">
    <location>
        <begin position="98"/>
        <end position="113"/>
    </location>
</feature>
<keyword evidence="4" id="KW-1185">Reference proteome</keyword>
<sequence length="299" mass="33076">MPPSTTLKRRRTEEGMRGRVPKKEKKFKRQRYYHSSSEDDDEEAGARDAPQEFTPVNLQSSDEEERAEKSKAKSKPKPKFTAKIATKKAPSKPPIDQDVAEDDEDEEGEGSEQDGDRPAADSDVSSLSDTSTNNPRRVKKRNDPEAFATSMSKILNSKLTSQKRSEPILSRSKSAQETNKSLSDHKLTLKAHKKLLEDKRAAQEKGRVKDVLGAGEVDVSTAIIVAEEKKLRRTAQKGVIKLFNAVRAAQVKAEQAEKEARQKGVVGMGAREEKVKEMSKQGFLDMIAGGGKKEGSVEV</sequence>
<feature type="compositionally biased region" description="Low complexity" evidence="2">
    <location>
        <begin position="121"/>
        <end position="132"/>
    </location>
</feature>
<reference evidence="3" key="1">
    <citation type="journal article" date="2020" name="Stud. Mycol.">
        <title>101 Dothideomycetes genomes: a test case for predicting lifestyles and emergence of pathogens.</title>
        <authorList>
            <person name="Haridas S."/>
            <person name="Albert R."/>
            <person name="Binder M."/>
            <person name="Bloem J."/>
            <person name="Labutti K."/>
            <person name="Salamov A."/>
            <person name="Andreopoulos B."/>
            <person name="Baker S."/>
            <person name="Barry K."/>
            <person name="Bills G."/>
            <person name="Bluhm B."/>
            <person name="Cannon C."/>
            <person name="Castanera R."/>
            <person name="Culley D."/>
            <person name="Daum C."/>
            <person name="Ezra D."/>
            <person name="Gonzalez J."/>
            <person name="Henrissat B."/>
            <person name="Kuo A."/>
            <person name="Liang C."/>
            <person name="Lipzen A."/>
            <person name="Lutzoni F."/>
            <person name="Magnuson J."/>
            <person name="Mondo S."/>
            <person name="Nolan M."/>
            <person name="Ohm R."/>
            <person name="Pangilinan J."/>
            <person name="Park H.-J."/>
            <person name="Ramirez L."/>
            <person name="Alfaro M."/>
            <person name="Sun H."/>
            <person name="Tritt A."/>
            <person name="Yoshinaga Y."/>
            <person name="Zwiers L.-H."/>
            <person name="Turgeon B."/>
            <person name="Goodwin S."/>
            <person name="Spatafora J."/>
            <person name="Crous P."/>
            <person name="Grigoriev I."/>
        </authorList>
    </citation>
    <scope>NUCLEOTIDE SEQUENCE</scope>
    <source>
        <strain evidence="3">CBS 125425</strain>
    </source>
</reference>
<evidence type="ECO:0000313" key="3">
    <source>
        <dbReference type="EMBL" id="KAF2731866.1"/>
    </source>
</evidence>
<dbReference type="PANTHER" id="PTHR13245:SF14">
    <property type="entry name" value="RRP15-LIKE PROTEIN"/>
    <property type="match status" value="1"/>
</dbReference>
<accession>A0A9P4V073</accession>
<dbReference type="GO" id="GO:0030687">
    <property type="term" value="C:preribosome, large subunit precursor"/>
    <property type="evidence" value="ECO:0007669"/>
    <property type="project" value="TreeGrafter"/>
</dbReference>
<dbReference type="GO" id="GO:0000460">
    <property type="term" value="P:maturation of 5.8S rRNA"/>
    <property type="evidence" value="ECO:0007669"/>
    <property type="project" value="TreeGrafter"/>
</dbReference>
<feature type="compositionally biased region" description="Polar residues" evidence="2">
    <location>
        <begin position="149"/>
        <end position="162"/>
    </location>
</feature>
<evidence type="ECO:0000313" key="4">
    <source>
        <dbReference type="Proteomes" id="UP000799444"/>
    </source>
</evidence>
<organism evidence="3 4">
    <name type="scientific">Polyplosphaeria fusca</name>
    <dbReference type="NCBI Taxonomy" id="682080"/>
    <lineage>
        <taxon>Eukaryota</taxon>
        <taxon>Fungi</taxon>
        <taxon>Dikarya</taxon>
        <taxon>Ascomycota</taxon>
        <taxon>Pezizomycotina</taxon>
        <taxon>Dothideomycetes</taxon>
        <taxon>Pleosporomycetidae</taxon>
        <taxon>Pleosporales</taxon>
        <taxon>Tetraplosphaeriaceae</taxon>
        <taxon>Polyplosphaeria</taxon>
    </lineage>
</organism>
<feature type="compositionally biased region" description="Polar residues" evidence="2">
    <location>
        <begin position="171"/>
        <end position="181"/>
    </location>
</feature>
<dbReference type="OrthoDB" id="20949at2759"/>